<proteinExistence type="predicted"/>
<reference evidence="2" key="1">
    <citation type="submission" date="2016-10" db="EMBL/GenBank/DDBJ databases">
        <authorList>
            <person name="Varghese N."/>
            <person name="Submissions S."/>
        </authorList>
    </citation>
    <scope>NUCLEOTIDE SEQUENCE [LARGE SCALE GENOMIC DNA]</scope>
    <source>
        <strain evidence="2">DSM 17934</strain>
    </source>
</reference>
<gene>
    <name evidence="1" type="ORF">SAMN05660918_2619</name>
</gene>
<dbReference type="RefSeq" id="WP_091314525.1">
    <property type="nucleotide sequence ID" value="NZ_CBCSJU010000003.1"/>
</dbReference>
<evidence type="ECO:0000313" key="1">
    <source>
        <dbReference type="EMBL" id="SEJ19950.1"/>
    </source>
</evidence>
<evidence type="ECO:0008006" key="3">
    <source>
        <dbReference type="Google" id="ProtNLM"/>
    </source>
</evidence>
<dbReference type="EMBL" id="FNYA01000007">
    <property type="protein sequence ID" value="SEJ19950.1"/>
    <property type="molecule type" value="Genomic_DNA"/>
</dbReference>
<sequence>MRKNIFKKSFLVILIGALVVSCVIENGKLPQNVKPLCDLTDKDFATWFKSGEVTENGEVTPANSVDFIHDNNCDFYKWSERMFLWMTSKDDSAGDLVFQSPEFYTVTPKNSNQQRDLIPNKPGQLLRAIANVDKTGKIVSEEGQATDDVLMDANGNLIYYISMVNDVYAEFLNAVNQKKMSGATFPTTKAEKDSIFNFAKQNGVVLKNPNALAIEIKTSWIVAESLENREDFIIIDATIPVYKKQNDKLWLIKGERKVKLALVGMHIVGSANGHPEMIWATFEHKRNAPNAAYQYLTTDGKTETVLADEKGDWLLNANLKDSTNISHMVFASDSIKAKKGHTISPSNTLRTKPWGSAVDVKPNAEDASPAASNSEIIAINNAIISKLKGNDVRKNYIFIGATWTDSGAAPNGYSYNPKVDSLRVAGVAIGTSQLANSTMETYKQHGDKYNAQGTCFFCHSHEEGLEPGDLSHVFDALLKGLPTPNSTTIAIVEERKKK</sequence>
<protein>
    <recommendedName>
        <fullName evidence="3">Lipoprotein</fullName>
    </recommendedName>
</protein>
<dbReference type="Proteomes" id="UP000199702">
    <property type="component" value="Unassembled WGS sequence"/>
</dbReference>
<organism evidence="1 2">
    <name type="scientific">Flavobacterium terrigena</name>
    <dbReference type="NCBI Taxonomy" id="402734"/>
    <lineage>
        <taxon>Bacteria</taxon>
        <taxon>Pseudomonadati</taxon>
        <taxon>Bacteroidota</taxon>
        <taxon>Flavobacteriia</taxon>
        <taxon>Flavobacteriales</taxon>
        <taxon>Flavobacteriaceae</taxon>
        <taxon>Flavobacterium</taxon>
    </lineage>
</organism>
<dbReference type="STRING" id="402734.SAMN05660918_2619"/>
<dbReference type="PROSITE" id="PS51257">
    <property type="entry name" value="PROKAR_LIPOPROTEIN"/>
    <property type="match status" value="1"/>
</dbReference>
<evidence type="ECO:0000313" key="2">
    <source>
        <dbReference type="Proteomes" id="UP000199702"/>
    </source>
</evidence>
<name>A0A1H6X4I2_9FLAO</name>
<dbReference type="AlphaFoldDB" id="A0A1H6X4I2"/>
<keyword evidence="2" id="KW-1185">Reference proteome</keyword>
<accession>A0A1H6X4I2</accession>
<dbReference type="OrthoDB" id="280897at2"/>